<feature type="region of interest" description="Disordered" evidence="1">
    <location>
        <begin position="21"/>
        <end position="44"/>
    </location>
</feature>
<dbReference type="AlphaFoldDB" id="A0AA35L3M2"/>
<feature type="signal peptide" evidence="2">
    <location>
        <begin position="1"/>
        <end position="20"/>
    </location>
</feature>
<keyword evidence="2" id="KW-0732">Signal</keyword>
<proteinExistence type="predicted"/>
<protein>
    <submittedName>
        <fullName evidence="3">Uncharacterized protein</fullName>
    </submittedName>
</protein>
<evidence type="ECO:0000313" key="3">
    <source>
        <dbReference type="EMBL" id="CAI5789215.1"/>
    </source>
</evidence>
<name>A0AA35L3M2_9SAUR</name>
<feature type="compositionally biased region" description="Basic and acidic residues" evidence="1">
    <location>
        <begin position="35"/>
        <end position="44"/>
    </location>
</feature>
<gene>
    <name evidence="3" type="ORF">PODLI_1B007585</name>
</gene>
<reference evidence="3" key="1">
    <citation type="submission" date="2022-12" db="EMBL/GenBank/DDBJ databases">
        <authorList>
            <person name="Alioto T."/>
            <person name="Alioto T."/>
            <person name="Gomez Garrido J."/>
        </authorList>
    </citation>
    <scope>NUCLEOTIDE SEQUENCE</scope>
</reference>
<dbReference type="Proteomes" id="UP001178461">
    <property type="component" value="Chromosome 12"/>
</dbReference>
<evidence type="ECO:0000256" key="2">
    <source>
        <dbReference type="SAM" id="SignalP"/>
    </source>
</evidence>
<evidence type="ECO:0000313" key="4">
    <source>
        <dbReference type="Proteomes" id="UP001178461"/>
    </source>
</evidence>
<keyword evidence="4" id="KW-1185">Reference proteome</keyword>
<sequence length="94" mass="10354">MRCFWLLLVLVVGLVLRGAATPSEDTNSRGAGDGSPKDAAKQETQEAKVIHGMCYVARCVKGHWDVRWKSGCRTSLIHPHRLHPPRGTCNHHGS</sequence>
<accession>A0AA35L3M2</accession>
<organism evidence="3 4">
    <name type="scientific">Podarcis lilfordi</name>
    <name type="common">Lilford's wall lizard</name>
    <dbReference type="NCBI Taxonomy" id="74358"/>
    <lineage>
        <taxon>Eukaryota</taxon>
        <taxon>Metazoa</taxon>
        <taxon>Chordata</taxon>
        <taxon>Craniata</taxon>
        <taxon>Vertebrata</taxon>
        <taxon>Euteleostomi</taxon>
        <taxon>Lepidosauria</taxon>
        <taxon>Squamata</taxon>
        <taxon>Bifurcata</taxon>
        <taxon>Unidentata</taxon>
        <taxon>Episquamata</taxon>
        <taxon>Laterata</taxon>
        <taxon>Lacertibaenia</taxon>
        <taxon>Lacertidae</taxon>
        <taxon>Podarcis</taxon>
    </lineage>
</organism>
<feature type="chain" id="PRO_5041342139" evidence="2">
    <location>
        <begin position="21"/>
        <end position="94"/>
    </location>
</feature>
<dbReference type="EMBL" id="OX395137">
    <property type="protein sequence ID" value="CAI5789215.1"/>
    <property type="molecule type" value="Genomic_DNA"/>
</dbReference>
<evidence type="ECO:0000256" key="1">
    <source>
        <dbReference type="SAM" id="MobiDB-lite"/>
    </source>
</evidence>